<proteinExistence type="predicted"/>
<name>A0A921QLV4_SORBI</name>
<dbReference type="Proteomes" id="UP000807115">
    <property type="component" value="Chromosome 7"/>
</dbReference>
<gene>
    <name evidence="1" type="ORF">BDA96_07G190900</name>
</gene>
<reference evidence="1" key="2">
    <citation type="submission" date="2020-10" db="EMBL/GenBank/DDBJ databases">
        <authorList>
            <person name="Cooper E.A."/>
            <person name="Brenton Z.W."/>
            <person name="Flinn B.S."/>
            <person name="Jenkins J."/>
            <person name="Shu S."/>
            <person name="Flowers D."/>
            <person name="Luo F."/>
            <person name="Wang Y."/>
            <person name="Xia P."/>
            <person name="Barry K."/>
            <person name="Daum C."/>
            <person name="Lipzen A."/>
            <person name="Yoshinaga Y."/>
            <person name="Schmutz J."/>
            <person name="Saski C."/>
            <person name="Vermerris W."/>
            <person name="Kresovich S."/>
        </authorList>
    </citation>
    <scope>NUCLEOTIDE SEQUENCE</scope>
</reference>
<protein>
    <submittedName>
        <fullName evidence="1">Uncharacterized protein</fullName>
    </submittedName>
</protein>
<sequence length="109" mass="12038">MSVASDTTPDACMLRPNAGIMVSPKMLTDQSTNELKLPSWNVRIQLKCSKFRTRPARAGSLSCFQKTLWTQARRQAGETKSSSLTRMQLEFLISCACVVAAFLLDPSPI</sequence>
<reference evidence="1" key="1">
    <citation type="journal article" date="2019" name="BMC Genomics">
        <title>A new reference genome for Sorghum bicolor reveals high levels of sequence similarity between sweet and grain genotypes: implications for the genetics of sugar metabolism.</title>
        <authorList>
            <person name="Cooper E.A."/>
            <person name="Brenton Z.W."/>
            <person name="Flinn B.S."/>
            <person name="Jenkins J."/>
            <person name="Shu S."/>
            <person name="Flowers D."/>
            <person name="Luo F."/>
            <person name="Wang Y."/>
            <person name="Xia P."/>
            <person name="Barry K."/>
            <person name="Daum C."/>
            <person name="Lipzen A."/>
            <person name="Yoshinaga Y."/>
            <person name="Schmutz J."/>
            <person name="Saski C."/>
            <person name="Vermerris W."/>
            <person name="Kresovich S."/>
        </authorList>
    </citation>
    <scope>NUCLEOTIDE SEQUENCE</scope>
</reference>
<dbReference type="AlphaFoldDB" id="A0A921QLV4"/>
<dbReference type="EMBL" id="CM027686">
    <property type="protein sequence ID" value="KAG0524208.1"/>
    <property type="molecule type" value="Genomic_DNA"/>
</dbReference>
<evidence type="ECO:0000313" key="1">
    <source>
        <dbReference type="EMBL" id="KAG0524208.1"/>
    </source>
</evidence>
<accession>A0A921QLV4</accession>
<comment type="caution">
    <text evidence="1">The sequence shown here is derived from an EMBL/GenBank/DDBJ whole genome shotgun (WGS) entry which is preliminary data.</text>
</comment>
<organism evidence="1 2">
    <name type="scientific">Sorghum bicolor</name>
    <name type="common">Sorghum</name>
    <name type="synonym">Sorghum vulgare</name>
    <dbReference type="NCBI Taxonomy" id="4558"/>
    <lineage>
        <taxon>Eukaryota</taxon>
        <taxon>Viridiplantae</taxon>
        <taxon>Streptophyta</taxon>
        <taxon>Embryophyta</taxon>
        <taxon>Tracheophyta</taxon>
        <taxon>Spermatophyta</taxon>
        <taxon>Magnoliopsida</taxon>
        <taxon>Liliopsida</taxon>
        <taxon>Poales</taxon>
        <taxon>Poaceae</taxon>
        <taxon>PACMAD clade</taxon>
        <taxon>Panicoideae</taxon>
        <taxon>Andropogonodae</taxon>
        <taxon>Andropogoneae</taxon>
        <taxon>Sorghinae</taxon>
        <taxon>Sorghum</taxon>
    </lineage>
</organism>
<evidence type="ECO:0000313" key="2">
    <source>
        <dbReference type="Proteomes" id="UP000807115"/>
    </source>
</evidence>